<dbReference type="Proteomes" id="UP000041254">
    <property type="component" value="Unassembled WGS sequence"/>
</dbReference>
<sequence>MRRRLTAKQLLQIAAYTITSPFDGRHPPMSPTVWPAHRKRRPPPPLPKLHGAMLLRACFPMLIPVTIMAICLTVIVEYAWFGQHQGKRAAAKGWHRKLASRTPSFHHRTATEYRYMVFSDSPSCSTTLGILPLSPAPPTFLAPTAASPPAAAGAIEPVYLFRSTIAPTCRAAMACLPAQPASDAQPSPQCEGLPFGGFLRSVYGFRAERTEVYHYVSSTGEVQLARSVGLDRECVVSDVFYSDEGPCYYRIISSSELLNTLPLKAEGGKMAH</sequence>
<dbReference type="AlphaFoldDB" id="A0A0G4EEK8"/>
<keyword evidence="2" id="KW-0472">Membrane</keyword>
<accession>A0A0G4EEK8</accession>
<organism evidence="3 4">
    <name type="scientific">Vitrella brassicaformis (strain CCMP3155)</name>
    <dbReference type="NCBI Taxonomy" id="1169540"/>
    <lineage>
        <taxon>Eukaryota</taxon>
        <taxon>Sar</taxon>
        <taxon>Alveolata</taxon>
        <taxon>Colpodellida</taxon>
        <taxon>Vitrellaceae</taxon>
        <taxon>Vitrella</taxon>
    </lineage>
</organism>
<dbReference type="VEuPathDB" id="CryptoDB:Vbra_20337"/>
<name>A0A0G4EEK8_VITBC</name>
<evidence type="ECO:0000313" key="4">
    <source>
        <dbReference type="Proteomes" id="UP000041254"/>
    </source>
</evidence>
<dbReference type="EMBL" id="CDMY01000201">
    <property type="protein sequence ID" value="CEL93992.1"/>
    <property type="molecule type" value="Genomic_DNA"/>
</dbReference>
<evidence type="ECO:0000313" key="3">
    <source>
        <dbReference type="EMBL" id="CEL93992.1"/>
    </source>
</evidence>
<keyword evidence="2" id="KW-1133">Transmembrane helix</keyword>
<protein>
    <submittedName>
        <fullName evidence="3">Uncharacterized protein</fullName>
    </submittedName>
</protein>
<evidence type="ECO:0000256" key="2">
    <source>
        <dbReference type="SAM" id="Phobius"/>
    </source>
</evidence>
<keyword evidence="4" id="KW-1185">Reference proteome</keyword>
<gene>
    <name evidence="3" type="ORF">Vbra_20337</name>
</gene>
<reference evidence="3 4" key="1">
    <citation type="submission" date="2014-11" db="EMBL/GenBank/DDBJ databases">
        <authorList>
            <person name="Zhu J."/>
            <person name="Qi W."/>
            <person name="Song R."/>
        </authorList>
    </citation>
    <scope>NUCLEOTIDE SEQUENCE [LARGE SCALE GENOMIC DNA]</scope>
</reference>
<dbReference type="InParanoid" id="A0A0G4EEK8"/>
<evidence type="ECO:0000256" key="1">
    <source>
        <dbReference type="SAM" id="MobiDB-lite"/>
    </source>
</evidence>
<proteinExistence type="predicted"/>
<feature type="region of interest" description="Disordered" evidence="1">
    <location>
        <begin position="22"/>
        <end position="41"/>
    </location>
</feature>
<keyword evidence="2" id="KW-0812">Transmembrane</keyword>
<feature type="transmembrane region" description="Helical" evidence="2">
    <location>
        <begin position="57"/>
        <end position="81"/>
    </location>
</feature>